<dbReference type="CDD" id="cd00191">
    <property type="entry name" value="TY"/>
    <property type="match status" value="3"/>
</dbReference>
<evidence type="ECO:0000256" key="6">
    <source>
        <dbReference type="SAM" id="MobiDB-lite"/>
    </source>
</evidence>
<feature type="region of interest" description="Disordered" evidence="6">
    <location>
        <begin position="940"/>
        <end position="979"/>
    </location>
</feature>
<feature type="compositionally biased region" description="Polar residues" evidence="6">
    <location>
        <begin position="175"/>
        <end position="185"/>
    </location>
</feature>
<keyword evidence="7" id="KW-0732">Signal</keyword>
<dbReference type="InterPro" id="IPR000716">
    <property type="entry name" value="Thyroglobulin_1"/>
</dbReference>
<reference evidence="10" key="1">
    <citation type="submission" date="2023-01" db="EMBL/GenBank/DDBJ databases">
        <title>Genome assembly of the deep-sea coral Lophelia pertusa.</title>
        <authorList>
            <person name="Herrera S."/>
            <person name="Cordes E."/>
        </authorList>
    </citation>
    <scope>NUCLEOTIDE SEQUENCE</scope>
    <source>
        <strain evidence="10">USNM1676648</strain>
        <tissue evidence="10">Polyp</tissue>
    </source>
</reference>
<dbReference type="Proteomes" id="UP001163046">
    <property type="component" value="Unassembled WGS sequence"/>
</dbReference>
<dbReference type="SMART" id="SM00321">
    <property type="entry name" value="WSC"/>
    <property type="match status" value="1"/>
</dbReference>
<evidence type="ECO:0000313" key="10">
    <source>
        <dbReference type="EMBL" id="KAJ7374827.1"/>
    </source>
</evidence>
<name>A0A9W9Z4C7_9CNID</name>
<feature type="region of interest" description="Disordered" evidence="6">
    <location>
        <begin position="430"/>
        <end position="449"/>
    </location>
</feature>
<feature type="compositionally biased region" description="Polar residues" evidence="6">
    <location>
        <begin position="351"/>
        <end position="370"/>
    </location>
</feature>
<protein>
    <submittedName>
        <fullName evidence="10">Nidogen 1</fullName>
    </submittedName>
</protein>
<feature type="chain" id="PRO_5040870842" evidence="7">
    <location>
        <begin position="20"/>
        <end position="1008"/>
    </location>
</feature>
<proteinExistence type="predicted"/>
<accession>A0A9W9Z4C7</accession>
<dbReference type="PROSITE" id="PS00484">
    <property type="entry name" value="THYROGLOBULIN_1_1"/>
    <property type="match status" value="3"/>
</dbReference>
<comment type="caution">
    <text evidence="5">Lacks conserved residue(s) required for the propagation of feature annotation.</text>
</comment>
<feature type="compositionally biased region" description="Low complexity" evidence="6">
    <location>
        <begin position="774"/>
        <end position="786"/>
    </location>
</feature>
<evidence type="ECO:0000256" key="1">
    <source>
        <dbReference type="ARBA" id="ARBA00004613"/>
    </source>
</evidence>
<feature type="compositionally biased region" description="Polar residues" evidence="6">
    <location>
        <begin position="193"/>
        <end position="218"/>
    </location>
</feature>
<feature type="region of interest" description="Disordered" evidence="6">
    <location>
        <begin position="757"/>
        <end position="786"/>
    </location>
</feature>
<evidence type="ECO:0000259" key="9">
    <source>
        <dbReference type="PROSITE" id="PS51212"/>
    </source>
</evidence>
<dbReference type="InterPro" id="IPR002889">
    <property type="entry name" value="WSC_carb-bd"/>
</dbReference>
<evidence type="ECO:0000256" key="3">
    <source>
        <dbReference type="ARBA" id="ARBA00022737"/>
    </source>
</evidence>
<evidence type="ECO:0000256" key="7">
    <source>
        <dbReference type="SAM" id="SignalP"/>
    </source>
</evidence>
<dbReference type="InterPro" id="IPR051950">
    <property type="entry name" value="Dev_reg/Prot_inhib"/>
</dbReference>
<dbReference type="EMBL" id="MU826827">
    <property type="protein sequence ID" value="KAJ7374827.1"/>
    <property type="molecule type" value="Genomic_DNA"/>
</dbReference>
<organism evidence="10 11">
    <name type="scientific">Desmophyllum pertusum</name>
    <dbReference type="NCBI Taxonomy" id="174260"/>
    <lineage>
        <taxon>Eukaryota</taxon>
        <taxon>Metazoa</taxon>
        <taxon>Cnidaria</taxon>
        <taxon>Anthozoa</taxon>
        <taxon>Hexacorallia</taxon>
        <taxon>Scleractinia</taxon>
        <taxon>Caryophylliina</taxon>
        <taxon>Caryophylliidae</taxon>
        <taxon>Desmophyllum</taxon>
    </lineage>
</organism>
<feature type="compositionally biased region" description="Basic and acidic residues" evidence="6">
    <location>
        <begin position="519"/>
        <end position="530"/>
    </location>
</feature>
<evidence type="ECO:0000256" key="2">
    <source>
        <dbReference type="ARBA" id="ARBA00022525"/>
    </source>
</evidence>
<dbReference type="PROSITE" id="PS51212">
    <property type="entry name" value="WSC"/>
    <property type="match status" value="1"/>
</dbReference>
<evidence type="ECO:0000256" key="4">
    <source>
        <dbReference type="ARBA" id="ARBA00023157"/>
    </source>
</evidence>
<dbReference type="PANTHER" id="PTHR12352">
    <property type="entry name" value="SECRETED MODULAR CALCIUM-BINDING PROTEIN"/>
    <property type="match status" value="1"/>
</dbReference>
<dbReference type="InterPro" id="IPR036857">
    <property type="entry name" value="Thyroglobulin_1_sf"/>
</dbReference>
<evidence type="ECO:0000259" key="8">
    <source>
        <dbReference type="PROSITE" id="PS51162"/>
    </source>
</evidence>
<feature type="domain" description="WSC" evidence="9">
    <location>
        <begin position="21"/>
        <end position="111"/>
    </location>
</feature>
<feature type="compositionally biased region" description="Polar residues" evidence="6">
    <location>
        <begin position="312"/>
        <end position="334"/>
    </location>
</feature>
<dbReference type="Pfam" id="PF00086">
    <property type="entry name" value="Thyroglobulin_1"/>
    <property type="match status" value="3"/>
</dbReference>
<dbReference type="GO" id="GO:0005615">
    <property type="term" value="C:extracellular space"/>
    <property type="evidence" value="ECO:0007669"/>
    <property type="project" value="TreeGrafter"/>
</dbReference>
<feature type="compositionally biased region" description="Pro residues" evidence="6">
    <location>
        <begin position="948"/>
        <end position="974"/>
    </location>
</feature>
<keyword evidence="3" id="KW-0677">Repeat</keyword>
<dbReference type="SUPFAM" id="SSF57610">
    <property type="entry name" value="Thyroglobulin type-1 domain"/>
    <property type="match status" value="3"/>
</dbReference>
<gene>
    <name evidence="10" type="primary">NID1_1</name>
    <name evidence="10" type="ORF">OS493_005179</name>
</gene>
<feature type="domain" description="Thyroglobulin type-1" evidence="8">
    <location>
        <begin position="687"/>
        <end position="755"/>
    </location>
</feature>
<feature type="compositionally biased region" description="Low complexity" evidence="6">
    <location>
        <begin position="335"/>
        <end position="347"/>
    </location>
</feature>
<dbReference type="OrthoDB" id="5986200at2759"/>
<feature type="domain" description="Thyroglobulin type-1" evidence="8">
    <location>
        <begin position="448"/>
        <end position="513"/>
    </location>
</feature>
<keyword evidence="2" id="KW-0964">Secreted</keyword>
<dbReference type="AlphaFoldDB" id="A0A9W9Z4C7"/>
<dbReference type="Gene3D" id="4.10.800.10">
    <property type="entry name" value="Thyroglobulin type-1"/>
    <property type="match status" value="3"/>
</dbReference>
<evidence type="ECO:0000313" key="11">
    <source>
        <dbReference type="Proteomes" id="UP001163046"/>
    </source>
</evidence>
<feature type="domain" description="Thyroglobulin type-1" evidence="8">
    <location>
        <begin position="563"/>
        <end position="630"/>
    </location>
</feature>
<dbReference type="SMART" id="SM00211">
    <property type="entry name" value="TY"/>
    <property type="match status" value="3"/>
</dbReference>
<evidence type="ECO:0000256" key="5">
    <source>
        <dbReference type="PROSITE-ProRule" id="PRU00500"/>
    </source>
</evidence>
<feature type="compositionally biased region" description="Polar residues" evidence="6">
    <location>
        <begin position="273"/>
        <end position="290"/>
    </location>
</feature>
<feature type="compositionally biased region" description="Pro residues" evidence="6">
    <location>
        <begin position="430"/>
        <end position="439"/>
    </location>
</feature>
<keyword evidence="4" id="KW-1015">Disulfide bond</keyword>
<feature type="region of interest" description="Disordered" evidence="6">
    <location>
        <begin position="519"/>
        <end position="541"/>
    </location>
</feature>
<dbReference type="PROSITE" id="PS51162">
    <property type="entry name" value="THYROGLOBULIN_1_2"/>
    <property type="match status" value="3"/>
</dbReference>
<comment type="subcellular location">
    <subcellularLocation>
        <location evidence="1">Secreted</location>
    </subcellularLocation>
</comment>
<feature type="region of interest" description="Disordered" evidence="6">
    <location>
        <begin position="312"/>
        <end position="376"/>
    </location>
</feature>
<dbReference type="Pfam" id="PF01822">
    <property type="entry name" value="WSC"/>
    <property type="match status" value="1"/>
</dbReference>
<comment type="caution">
    <text evidence="10">The sequence shown here is derived from an EMBL/GenBank/DDBJ whole genome shotgun (WGS) entry which is preliminary data.</text>
</comment>
<feature type="region of interest" description="Disordered" evidence="6">
    <location>
        <begin position="160"/>
        <end position="218"/>
    </location>
</feature>
<dbReference type="PANTHER" id="PTHR12352:SF3">
    <property type="entry name" value="NIDOGEN-2"/>
    <property type="match status" value="1"/>
</dbReference>
<keyword evidence="11" id="KW-1185">Reference proteome</keyword>
<feature type="signal peptide" evidence="7">
    <location>
        <begin position="1"/>
        <end position="19"/>
    </location>
</feature>
<sequence length="1008" mass="111093">MGLAWVLLLLTILPWMAKTKDLHHIGCYKDGDPRDLPQRVHARELNANICVEKCKDLEFKYAGLQFSYLCFCGNTYGRYGELPQDKCSSECTNKRDSFCGGHWSNSVYQTGYNPSTTKGEDKPHKHVKRDEVVLFDNVKEYGQKPEDRTLTIDVNPAEYSYIPHPQEETNKRAQRSASYDTNTYYNYPESDTRYGSNPESTSTSPSYGTDNSGSNGQEQLATAYGQDNYAKTNTDTNSYNYYNSAQQEADNNTASNRAAYNSYYSSQQDNASTSSYNTPDVSTSTAENQSQYGTQYSAYSDANNATQDAAYTEQNAQSQTNSSNGSSEYGTPQRNSNDNSSSYLSNDRQLSDQQSAGYTYSEQAQAPAQTPYSAPAPAPAPYPAYAPYPAPAPYPSPYPAPYPAPAPAYAPYPAPYPAYAPYSYPSPAPYSPNPAPAPAPAEEKNENKTSCQLERQMAKTMDDAFVPECKLDGKYSDVQCFEHEGFAKQCWCVTSDGQEIKGTRMSDGQTPNCTTAVSEKEANVHHDEPPVKPMVKESSAQNETTVEVELQIFKNDTQNDEPKTQCQKERDIALSPFITDIFVPLCDLEGKFVPLQCFEHDVYGKQCWCVDSSGQEIRGTRTENGTAPECGTVHANATNVPSCNLGPYGCCHDNVTFAKGPEMEGCPPQDNQQAAPLASSVVPPQVLSQCQTDQQKAKASGAADIFVPECDPSGLFKEVQCYSYPASGKTDCWCVNQNNGSELPGTRVNSLAPNCRANATSAPSQTTPTPPPTVATSTTATTVATTQPTPPPMYHIYCEVTLYGCCPDNRTAAGGFTKHACVSMLLGQVWYEGLTDRSKSYLKQLNSEIVQGITGVYKGVHPDFVSTRLTGIRKTPNPYMAKGPYIINLFLVISFRKPVADPLATLRDHLVSRQMLMKRKVIPQSLHLIVPFDAKSKCPPKGWKPGKLPQPAPHPAPVRPSVKPPMPHSTPNPPESNHLCQNHLQRHRRYNHPSNRPSHRLVYLWHLS</sequence>
<feature type="region of interest" description="Disordered" evidence="6">
    <location>
        <begin position="266"/>
        <end position="290"/>
    </location>
</feature>